<dbReference type="InterPro" id="IPR015391">
    <property type="entry name" value="SurA_N"/>
</dbReference>
<dbReference type="InterPro" id="IPR000297">
    <property type="entry name" value="PPIase_PpiC"/>
</dbReference>
<dbReference type="Gene3D" id="3.10.50.40">
    <property type="match status" value="1"/>
</dbReference>
<evidence type="ECO:0000256" key="8">
    <source>
        <dbReference type="ARBA" id="ARBA00031484"/>
    </source>
</evidence>
<dbReference type="Proteomes" id="UP000244932">
    <property type="component" value="Unassembled WGS sequence"/>
</dbReference>
<dbReference type="RefSeq" id="WP_108782097.1">
    <property type="nucleotide sequence ID" value="NZ_OMKW01000002.1"/>
</dbReference>
<dbReference type="PROSITE" id="PS50198">
    <property type="entry name" value="PPIC_PPIASE_2"/>
    <property type="match status" value="1"/>
</dbReference>
<dbReference type="OrthoDB" id="9791746at2"/>
<feature type="signal peptide" evidence="10">
    <location>
        <begin position="1"/>
        <end position="20"/>
    </location>
</feature>
<evidence type="ECO:0000256" key="4">
    <source>
        <dbReference type="ARBA" id="ARBA00023110"/>
    </source>
</evidence>
<evidence type="ECO:0000313" key="13">
    <source>
        <dbReference type="Proteomes" id="UP000244932"/>
    </source>
</evidence>
<evidence type="ECO:0000256" key="5">
    <source>
        <dbReference type="ARBA" id="ARBA00023186"/>
    </source>
</evidence>
<dbReference type="InterPro" id="IPR046357">
    <property type="entry name" value="PPIase_dom_sf"/>
</dbReference>
<keyword evidence="2 10" id="KW-0732">Signal</keyword>
<evidence type="ECO:0000256" key="9">
    <source>
        <dbReference type="PROSITE-ProRule" id="PRU00278"/>
    </source>
</evidence>
<evidence type="ECO:0000256" key="1">
    <source>
        <dbReference type="ARBA" id="ARBA00018370"/>
    </source>
</evidence>
<keyword evidence="13" id="KW-1185">Reference proteome</keyword>
<dbReference type="EMBL" id="OMKW01000002">
    <property type="protein sequence ID" value="SPF29394.1"/>
    <property type="molecule type" value="Genomic_DNA"/>
</dbReference>
<keyword evidence="4 9" id="KW-0697">Rotamase</keyword>
<dbReference type="SUPFAM" id="SSF54534">
    <property type="entry name" value="FKBP-like"/>
    <property type="match status" value="2"/>
</dbReference>
<dbReference type="InterPro" id="IPR050280">
    <property type="entry name" value="OMP_Chaperone_SurA"/>
</dbReference>
<keyword evidence="3" id="KW-0574">Periplasm</keyword>
<dbReference type="PANTHER" id="PTHR47637">
    <property type="entry name" value="CHAPERONE SURA"/>
    <property type="match status" value="1"/>
</dbReference>
<feature type="chain" id="PRO_5015327691" description="Parvulin-like PPIase" evidence="10">
    <location>
        <begin position="21"/>
        <end position="403"/>
    </location>
</feature>
<dbReference type="InterPro" id="IPR023058">
    <property type="entry name" value="PPIase_PpiC_CS"/>
</dbReference>
<dbReference type="Pfam" id="PF00639">
    <property type="entry name" value="Rotamase"/>
    <property type="match status" value="1"/>
</dbReference>
<evidence type="ECO:0000256" key="3">
    <source>
        <dbReference type="ARBA" id="ARBA00022764"/>
    </source>
</evidence>
<evidence type="ECO:0000256" key="10">
    <source>
        <dbReference type="SAM" id="SignalP"/>
    </source>
</evidence>
<sequence>MRLLIAIAVAFSAVCSTAVAQTTPFAPAIIVNEDVITYYDLQQRRALYSATGTSPNALDERVFQDLTEEAIMMQEGRRRGITLSDEQLNAAFEQFAQQRGTTAQGLLSALGGAGIDPQTILDQVAAQTMWRQAVQQRFTSRALPTDRDVEEALVIDAAGAGREVRLSEIAIPFAQRGEPATLRLIQQLYEQLRTGGDFAAAAREYSRSQSRNAGGDIGWVAVENLPPTMRAEVDLIDAGGVTRPIPITRGVSLLKVVDERQIAASGGAQVTITYARAIFPIIGGDTNSARATASAARRGISSCGDIEERAGQFAEGSGRFGPVPLSSVDVSLFSALAGSQVGEVSQPIRVGDTLNLFVTCARDVELGEDERRAVQEQLFNDRISSFADGYMQDLLRDAVIETR</sequence>
<feature type="domain" description="PpiC" evidence="11">
    <location>
        <begin position="161"/>
        <end position="258"/>
    </location>
</feature>
<dbReference type="Pfam" id="PF09312">
    <property type="entry name" value="SurA_N"/>
    <property type="match status" value="1"/>
</dbReference>
<evidence type="ECO:0000256" key="2">
    <source>
        <dbReference type="ARBA" id="ARBA00022729"/>
    </source>
</evidence>
<keyword evidence="5" id="KW-0143">Chaperone</keyword>
<dbReference type="AlphaFoldDB" id="A0A2R8AAX7"/>
<evidence type="ECO:0000313" key="12">
    <source>
        <dbReference type="EMBL" id="SPF29394.1"/>
    </source>
</evidence>
<name>A0A2R8AAX7_9RHOB</name>
<dbReference type="PROSITE" id="PS01096">
    <property type="entry name" value="PPIC_PPIASE_1"/>
    <property type="match status" value="1"/>
</dbReference>
<dbReference type="InterPro" id="IPR027304">
    <property type="entry name" value="Trigger_fact/SurA_dom_sf"/>
</dbReference>
<evidence type="ECO:0000256" key="7">
    <source>
        <dbReference type="ARBA" id="ARBA00030642"/>
    </source>
</evidence>
<keyword evidence="6 9" id="KW-0413">Isomerase</keyword>
<accession>A0A2R8AAX7</accession>
<dbReference type="PANTHER" id="PTHR47637:SF1">
    <property type="entry name" value="CHAPERONE SURA"/>
    <property type="match status" value="1"/>
</dbReference>
<protein>
    <recommendedName>
        <fullName evidence="1">Parvulin-like PPIase</fullName>
    </recommendedName>
    <alternativeName>
        <fullName evidence="7">Peptidyl-prolyl cis-trans isomerase plp</fullName>
    </alternativeName>
    <alternativeName>
        <fullName evidence="8">Rotamase plp</fullName>
    </alternativeName>
</protein>
<gene>
    <name evidence="12" type="primary">surA</name>
    <name evidence="12" type="ORF">POI8812_01702</name>
</gene>
<dbReference type="SUPFAM" id="SSF109998">
    <property type="entry name" value="Triger factor/SurA peptide-binding domain-like"/>
    <property type="match status" value="1"/>
</dbReference>
<evidence type="ECO:0000256" key="6">
    <source>
        <dbReference type="ARBA" id="ARBA00023235"/>
    </source>
</evidence>
<reference evidence="12 13" key="1">
    <citation type="submission" date="2018-03" db="EMBL/GenBank/DDBJ databases">
        <authorList>
            <person name="Keele B.F."/>
        </authorList>
    </citation>
    <scope>NUCLEOTIDE SEQUENCE [LARGE SCALE GENOMIC DNA]</scope>
    <source>
        <strain evidence="12 13">CeCT 8812</strain>
    </source>
</reference>
<dbReference type="Gene3D" id="1.10.4030.10">
    <property type="entry name" value="Porin chaperone SurA, peptide-binding domain"/>
    <property type="match status" value="1"/>
</dbReference>
<dbReference type="GO" id="GO:0003755">
    <property type="term" value="F:peptidyl-prolyl cis-trans isomerase activity"/>
    <property type="evidence" value="ECO:0007669"/>
    <property type="project" value="UniProtKB-KW"/>
</dbReference>
<proteinExistence type="predicted"/>
<organism evidence="12 13">
    <name type="scientific">Pontivivens insulae</name>
    <dbReference type="NCBI Taxonomy" id="1639689"/>
    <lineage>
        <taxon>Bacteria</taxon>
        <taxon>Pseudomonadati</taxon>
        <taxon>Pseudomonadota</taxon>
        <taxon>Alphaproteobacteria</taxon>
        <taxon>Rhodobacterales</taxon>
        <taxon>Paracoccaceae</taxon>
        <taxon>Pontivivens</taxon>
    </lineage>
</organism>
<evidence type="ECO:0000259" key="11">
    <source>
        <dbReference type="PROSITE" id="PS50198"/>
    </source>
</evidence>